<feature type="transmembrane region" description="Helical" evidence="7">
    <location>
        <begin position="6"/>
        <end position="27"/>
    </location>
</feature>
<comment type="pathway">
    <text evidence="7">Cell wall biogenesis; peptidoglycan biosynthesis.</text>
</comment>
<keyword evidence="5 7" id="KW-1133">Transmembrane helix</keyword>
<keyword evidence="7 9" id="KW-0460">Magnesium</keyword>
<evidence type="ECO:0000256" key="5">
    <source>
        <dbReference type="ARBA" id="ARBA00022989"/>
    </source>
</evidence>
<feature type="binding site" evidence="9">
    <location>
        <position position="185"/>
    </location>
    <ligand>
        <name>Mg(2+)</name>
        <dbReference type="ChEBI" id="CHEBI:18420"/>
    </ligand>
</feature>
<comment type="similarity">
    <text evidence="2 7">Belongs to the glycosyltransferase 4 family. MraY subfamily.</text>
</comment>
<dbReference type="GO" id="GO:0046872">
    <property type="term" value="F:metal ion binding"/>
    <property type="evidence" value="ECO:0007669"/>
    <property type="project" value="UniProtKB-KW"/>
</dbReference>
<dbReference type="EMBL" id="LT629734">
    <property type="protein sequence ID" value="SDS52810.1"/>
    <property type="molecule type" value="Genomic_DNA"/>
</dbReference>
<accession>A0A1H1SXW6</accession>
<dbReference type="GO" id="GO:0071555">
    <property type="term" value="P:cell wall organization"/>
    <property type="evidence" value="ECO:0007669"/>
    <property type="project" value="UniProtKB-KW"/>
</dbReference>
<feature type="transmembrane region" description="Helical" evidence="7">
    <location>
        <begin position="158"/>
        <end position="180"/>
    </location>
</feature>
<feature type="transmembrane region" description="Helical" evidence="7">
    <location>
        <begin position="116"/>
        <end position="138"/>
    </location>
</feature>
<evidence type="ECO:0000313" key="11">
    <source>
        <dbReference type="Proteomes" id="UP000199649"/>
    </source>
</evidence>
<dbReference type="GO" id="GO:0051992">
    <property type="term" value="F:UDP-N-acetylmuramoyl-L-alanyl-D-glutamyl-meso-2,6-diaminopimelyl-D-alanyl-D-alanine:undecaprenyl-phosphate transferase activity"/>
    <property type="evidence" value="ECO:0007669"/>
    <property type="project" value="RHEA"/>
</dbReference>
<dbReference type="UniPathway" id="UPA00219"/>
<organism evidence="10 11">
    <name type="scientific">Agrococcus carbonis</name>
    <dbReference type="NCBI Taxonomy" id="684552"/>
    <lineage>
        <taxon>Bacteria</taxon>
        <taxon>Bacillati</taxon>
        <taxon>Actinomycetota</taxon>
        <taxon>Actinomycetes</taxon>
        <taxon>Micrococcales</taxon>
        <taxon>Microbacteriaceae</taxon>
        <taxon>Agrococcus</taxon>
    </lineage>
</organism>
<dbReference type="STRING" id="684552.SAMN04489719_2524"/>
<dbReference type="GO" id="GO:0008360">
    <property type="term" value="P:regulation of cell shape"/>
    <property type="evidence" value="ECO:0007669"/>
    <property type="project" value="UniProtKB-KW"/>
</dbReference>
<dbReference type="InterPro" id="IPR018480">
    <property type="entry name" value="PNAcMuramoyl-5peptid_Trfase_CS"/>
</dbReference>
<dbReference type="PROSITE" id="PS01348">
    <property type="entry name" value="MRAY_2"/>
    <property type="match status" value="1"/>
</dbReference>
<evidence type="ECO:0000313" key="10">
    <source>
        <dbReference type="EMBL" id="SDS52810.1"/>
    </source>
</evidence>
<keyword evidence="7" id="KW-0133">Cell shape</keyword>
<dbReference type="Pfam" id="PF00953">
    <property type="entry name" value="Glycos_transf_4"/>
    <property type="match status" value="1"/>
</dbReference>
<dbReference type="CDD" id="cd06852">
    <property type="entry name" value="GT_MraY"/>
    <property type="match status" value="1"/>
</dbReference>
<keyword evidence="7" id="KW-0131">Cell cycle</keyword>
<keyword evidence="7" id="KW-0961">Cell wall biogenesis/degradation</keyword>
<comment type="function">
    <text evidence="7">Catalyzes the initial step of the lipid cycle reactions in the biosynthesis of the cell wall peptidoglycan: transfers peptidoglycan precursor phospho-MurNAc-pentapeptide from UDP-MurNAc-pentapeptide onto the lipid carrier undecaprenyl phosphate, yielding undecaprenyl-pyrophosphoryl-MurNAc-pentapeptide, known as lipid I.</text>
</comment>
<dbReference type="Proteomes" id="UP000199649">
    <property type="component" value="Chromosome I"/>
</dbReference>
<evidence type="ECO:0000256" key="1">
    <source>
        <dbReference type="ARBA" id="ARBA00004141"/>
    </source>
</evidence>
<reference evidence="11" key="1">
    <citation type="submission" date="2016-10" db="EMBL/GenBank/DDBJ databases">
        <authorList>
            <person name="Varghese N."/>
            <person name="Submissions S."/>
        </authorList>
    </citation>
    <scope>NUCLEOTIDE SEQUENCE [LARGE SCALE GENOMIC DNA]</scope>
    <source>
        <strain evidence="11">DSM 22965</strain>
    </source>
</reference>
<dbReference type="HAMAP" id="MF_00038">
    <property type="entry name" value="MraY"/>
    <property type="match status" value="1"/>
</dbReference>
<evidence type="ECO:0000256" key="3">
    <source>
        <dbReference type="ARBA" id="ARBA00022679"/>
    </source>
</evidence>
<feature type="binding site" evidence="9">
    <location>
        <position position="267"/>
    </location>
    <ligand>
        <name>Mg(2+)</name>
        <dbReference type="ChEBI" id="CHEBI:18420"/>
    </ligand>
</feature>
<evidence type="ECO:0000256" key="6">
    <source>
        <dbReference type="ARBA" id="ARBA00023136"/>
    </source>
</evidence>
<dbReference type="PROSITE" id="PS01347">
    <property type="entry name" value="MRAY_1"/>
    <property type="match status" value="1"/>
</dbReference>
<keyword evidence="4 7" id="KW-0812">Transmembrane</keyword>
<gene>
    <name evidence="7" type="primary">mraY</name>
    <name evidence="10" type="ORF">SAMN04489719_2524</name>
</gene>
<keyword evidence="7" id="KW-0132">Cell division</keyword>
<dbReference type="PANTHER" id="PTHR22926:SF5">
    <property type="entry name" value="PHOSPHO-N-ACETYLMURAMOYL-PENTAPEPTIDE-TRANSFERASE HOMOLOG"/>
    <property type="match status" value="1"/>
</dbReference>
<name>A0A1H1SXW6_9MICO</name>
<feature type="transmembrane region" description="Helical" evidence="7">
    <location>
        <begin position="78"/>
        <end position="96"/>
    </location>
</feature>
<evidence type="ECO:0000256" key="9">
    <source>
        <dbReference type="PIRSR" id="PIRSR600715-1"/>
    </source>
</evidence>
<feature type="transmembrane region" description="Helical" evidence="7">
    <location>
        <begin position="233"/>
        <end position="256"/>
    </location>
</feature>
<feature type="transmembrane region" description="Helical" evidence="7">
    <location>
        <begin position="288"/>
        <end position="311"/>
    </location>
</feature>
<dbReference type="GO" id="GO:0051301">
    <property type="term" value="P:cell division"/>
    <property type="evidence" value="ECO:0007669"/>
    <property type="project" value="UniProtKB-KW"/>
</dbReference>
<feature type="transmembrane region" description="Helical" evidence="7">
    <location>
        <begin position="48"/>
        <end position="66"/>
    </location>
</feature>
<evidence type="ECO:0000256" key="7">
    <source>
        <dbReference type="HAMAP-Rule" id="MF_00038"/>
    </source>
</evidence>
<evidence type="ECO:0000256" key="8">
    <source>
        <dbReference type="NCBIfam" id="TIGR00445"/>
    </source>
</evidence>
<dbReference type="OrthoDB" id="9805475at2"/>
<comment type="cofactor">
    <cofactor evidence="7 9">
        <name>Mg(2+)</name>
        <dbReference type="ChEBI" id="CHEBI:18420"/>
    </cofactor>
</comment>
<comment type="subcellular location">
    <subcellularLocation>
        <location evidence="7">Cell membrane</location>
        <topology evidence="7">Multi-pass membrane protein</topology>
    </subcellularLocation>
    <subcellularLocation>
        <location evidence="1">Membrane</location>
        <topology evidence="1">Multi-pass membrane protein</topology>
    </subcellularLocation>
</comment>
<feature type="transmembrane region" description="Helical" evidence="7">
    <location>
        <begin position="192"/>
        <end position="213"/>
    </location>
</feature>
<keyword evidence="6 7" id="KW-0472">Membrane</keyword>
<evidence type="ECO:0000256" key="4">
    <source>
        <dbReference type="ARBA" id="ARBA00022692"/>
    </source>
</evidence>
<dbReference type="RefSeq" id="WP_092667315.1">
    <property type="nucleotide sequence ID" value="NZ_LT629734.1"/>
</dbReference>
<dbReference type="GO" id="GO:0005886">
    <property type="term" value="C:plasma membrane"/>
    <property type="evidence" value="ECO:0007669"/>
    <property type="project" value="UniProtKB-SubCell"/>
</dbReference>
<comment type="catalytic activity">
    <reaction evidence="7">
        <text>UDP-N-acetyl-alpha-D-muramoyl-L-alanyl-gamma-D-glutamyl-meso-2,6-diaminopimeloyl-D-alanyl-D-alanine + di-trans,octa-cis-undecaprenyl phosphate = di-trans,octa-cis-undecaprenyl diphospho-N-acetyl-alpha-D-muramoyl-L-alanyl-D-glutamyl-meso-2,6-diaminopimeloyl-D-alanyl-D-alanine + UMP</text>
        <dbReference type="Rhea" id="RHEA:28386"/>
        <dbReference type="ChEBI" id="CHEBI:57865"/>
        <dbReference type="ChEBI" id="CHEBI:60392"/>
        <dbReference type="ChEBI" id="CHEBI:61386"/>
        <dbReference type="ChEBI" id="CHEBI:61387"/>
        <dbReference type="EC" id="2.7.8.13"/>
    </reaction>
</comment>
<proteinExistence type="inferred from homology"/>
<dbReference type="GO" id="GO:0008963">
    <property type="term" value="F:phospho-N-acetylmuramoyl-pentapeptide-transferase activity"/>
    <property type="evidence" value="ECO:0007669"/>
    <property type="project" value="UniProtKB-UniRule"/>
</dbReference>
<dbReference type="InterPro" id="IPR000715">
    <property type="entry name" value="Glycosyl_transferase_4"/>
</dbReference>
<dbReference type="AlphaFoldDB" id="A0A1H1SXW6"/>
<keyword evidence="7" id="KW-0573">Peptidoglycan synthesis</keyword>
<dbReference type="PANTHER" id="PTHR22926">
    <property type="entry name" value="PHOSPHO-N-ACETYLMURAMOYL-PENTAPEPTIDE-TRANSFERASE"/>
    <property type="match status" value="1"/>
</dbReference>
<keyword evidence="3 7" id="KW-0808">Transferase</keyword>
<dbReference type="EC" id="2.7.8.13" evidence="7 8"/>
<dbReference type="Pfam" id="PF10555">
    <property type="entry name" value="MraY_sig1"/>
    <property type="match status" value="1"/>
</dbReference>
<keyword evidence="7 9" id="KW-0479">Metal-binding</keyword>
<sequence length="367" mass="39088">MLVLLASAGIALLVSLLGTPLFVRVFARIGWGQFIRDDGPQSHHVKRGTPTMGGLIFIVATLLGYFGGKLLGQDVPTLPALMILLLMVGMGAVGFVDDFLKISNQRSLGLGGWAKVAGQVVVSVLFGVLVITLPYGSAGRTLVDPVISGVRDIPWLDLAPLGAFGGILFVLWILIMNVSASNAVNVTDGLDGLATGAVILSTIGYAFIAFWQFNQSCFAGGAAEENAYRCYSVLEPLDIATLAATIVGALIGFLWWNTSPAQIFMGDVGSLSLGGALAGFAIMTDTHLLLLLIAGLPIIVTGSVIVQRAYFKATGGKRVFLMTPLHHHFELRGWEEVTIVVRFWILAGLFVAAGVGLFYFEWSIHRP</sequence>
<keyword evidence="11" id="KW-1185">Reference proteome</keyword>
<dbReference type="NCBIfam" id="TIGR00445">
    <property type="entry name" value="mraY"/>
    <property type="match status" value="1"/>
</dbReference>
<feature type="transmembrane region" description="Helical" evidence="7">
    <location>
        <begin position="339"/>
        <end position="360"/>
    </location>
</feature>
<protein>
    <recommendedName>
        <fullName evidence="7 8">Phospho-N-acetylmuramoyl-pentapeptide-transferase</fullName>
        <ecNumber evidence="7 8">2.7.8.13</ecNumber>
    </recommendedName>
    <alternativeName>
        <fullName evidence="7">UDP-MurNAc-pentapeptide phosphotransferase</fullName>
    </alternativeName>
</protein>
<dbReference type="InterPro" id="IPR003524">
    <property type="entry name" value="PNAcMuramoyl-5peptid_Trfase"/>
</dbReference>
<keyword evidence="7" id="KW-1003">Cell membrane</keyword>
<dbReference type="GO" id="GO:0009252">
    <property type="term" value="P:peptidoglycan biosynthetic process"/>
    <property type="evidence" value="ECO:0007669"/>
    <property type="project" value="UniProtKB-UniRule"/>
</dbReference>
<evidence type="ECO:0000256" key="2">
    <source>
        <dbReference type="ARBA" id="ARBA00005583"/>
    </source>
</evidence>